<dbReference type="AlphaFoldDB" id="A0A0Q3VIT1"/>
<gene>
    <name evidence="2" type="ORF">AN957_22040</name>
</gene>
<dbReference type="RefSeq" id="WP_053474564.1">
    <property type="nucleotide sequence ID" value="NZ_CP041305.1"/>
</dbReference>
<keyword evidence="3" id="KW-1185">Reference proteome</keyword>
<feature type="domain" description="Bacterial bifunctional deaminase-reductase C-terminal" evidence="1">
    <location>
        <begin position="22"/>
        <end position="159"/>
    </location>
</feature>
<sequence length="175" mass="19418">MVRTTDASMEEGSGYLLNTFDTADTILLGRGTYEDLSRKWPSINDWPNISDVGSRLGEKINNAHKLVVTCDRPLDELKWGEFEAPKQLTGSNIEEQIKDLSNGNGGDMVILSSPTLVRSPANANLIDEYKVLVHPVVVNVGERLFDNLKEQKDFHLVDVTLTDGSLLVTYEPAKD</sequence>
<evidence type="ECO:0000259" key="1">
    <source>
        <dbReference type="Pfam" id="PF01872"/>
    </source>
</evidence>
<dbReference type="Pfam" id="PF01872">
    <property type="entry name" value="RibD_C"/>
    <property type="match status" value="1"/>
</dbReference>
<protein>
    <recommendedName>
        <fullName evidence="1">Bacterial bifunctional deaminase-reductase C-terminal domain-containing protein</fullName>
    </recommendedName>
</protein>
<dbReference type="PATRIC" id="fig|1637975.4.peg.4385"/>
<proteinExistence type="predicted"/>
<dbReference type="InterPro" id="IPR002734">
    <property type="entry name" value="RibDG_C"/>
</dbReference>
<dbReference type="InterPro" id="IPR024072">
    <property type="entry name" value="DHFR-like_dom_sf"/>
</dbReference>
<dbReference type="GO" id="GO:0008703">
    <property type="term" value="F:5-amino-6-(5-phosphoribosylamino)uracil reductase activity"/>
    <property type="evidence" value="ECO:0007669"/>
    <property type="project" value="InterPro"/>
</dbReference>
<dbReference type="Gene3D" id="3.40.430.10">
    <property type="entry name" value="Dihydrofolate Reductase, subunit A"/>
    <property type="match status" value="1"/>
</dbReference>
<dbReference type="STRING" id="1637975.AN957_22040"/>
<dbReference type="Proteomes" id="UP000050996">
    <property type="component" value="Unassembled WGS sequence"/>
</dbReference>
<dbReference type="SUPFAM" id="SSF53597">
    <property type="entry name" value="Dihydrofolate reductase-like"/>
    <property type="match status" value="1"/>
</dbReference>
<evidence type="ECO:0000313" key="3">
    <source>
        <dbReference type="Proteomes" id="UP000050996"/>
    </source>
</evidence>
<name>A0A0Q3VIT1_9BACI</name>
<evidence type="ECO:0000313" key="2">
    <source>
        <dbReference type="EMBL" id="KQL20994.1"/>
    </source>
</evidence>
<comment type="caution">
    <text evidence="2">The sequence shown here is derived from an EMBL/GenBank/DDBJ whole genome shotgun (WGS) entry which is preliminary data.</text>
</comment>
<organism evidence="2 3">
    <name type="scientific">Cytobacillus solani</name>
    <dbReference type="NCBI Taxonomy" id="1637975"/>
    <lineage>
        <taxon>Bacteria</taxon>
        <taxon>Bacillati</taxon>
        <taxon>Bacillota</taxon>
        <taxon>Bacilli</taxon>
        <taxon>Bacillales</taxon>
        <taxon>Bacillaceae</taxon>
        <taxon>Cytobacillus</taxon>
    </lineage>
</organism>
<dbReference type="GO" id="GO:0009231">
    <property type="term" value="P:riboflavin biosynthetic process"/>
    <property type="evidence" value="ECO:0007669"/>
    <property type="project" value="InterPro"/>
</dbReference>
<accession>A0A0Q3VIT1</accession>
<dbReference type="EMBL" id="LJIX01000006">
    <property type="protein sequence ID" value="KQL20994.1"/>
    <property type="molecule type" value="Genomic_DNA"/>
</dbReference>
<reference evidence="2 3" key="1">
    <citation type="submission" date="2015-09" db="EMBL/GenBank/DDBJ databases">
        <title>Genome sequencing project for genomic taxonomy and phylogenomics of Bacillus-like bacteria.</title>
        <authorList>
            <person name="Liu B."/>
            <person name="Wang J."/>
            <person name="Zhu Y."/>
            <person name="Liu G."/>
            <person name="Chen Q."/>
            <person name="Chen Z."/>
            <person name="Lan J."/>
            <person name="Che J."/>
            <person name="Ge C."/>
            <person name="Shi H."/>
            <person name="Pan Z."/>
            <person name="Liu X."/>
        </authorList>
    </citation>
    <scope>NUCLEOTIDE SEQUENCE [LARGE SCALE GENOMIC DNA]</scope>
    <source>
        <strain evidence="2 3">FJAT-18043</strain>
    </source>
</reference>